<reference evidence="2 3" key="1">
    <citation type="submission" date="2020-04" db="EMBL/GenBank/DDBJ databases">
        <authorList>
            <person name="Alioto T."/>
            <person name="Alioto T."/>
            <person name="Gomez Garrido J."/>
        </authorList>
    </citation>
    <scope>NUCLEOTIDE SEQUENCE [LARGE SCALE GENOMIC DNA]</scope>
</reference>
<dbReference type="AlphaFoldDB" id="A0A8S1CCZ2"/>
<sequence>MIPSELDKQKKSSKSCFLTSMFKQKKSEEEDSYGGIFAGVCPVSASLSVHATLDLMPCSLSSTLTLTPGRTRNLDQDMEALRLSRQDNPFLQLLASRESLLDSDDCNDAAILMSNEHVVSSLDLDPLSLPEIHEHMIRSPPPTSWPRSPNSRVFHFPVSDCEDDSSQESLTGHGSQVLSKTACEHSSPKRSRSVIDNTDFAERSREFGMMGNRMTGRLSLTPKAPRRCSSDSRGPFSILSAPSHYNVEEEEFLVSSAPRSAVPSSSLKN</sequence>
<feature type="region of interest" description="Disordered" evidence="1">
    <location>
        <begin position="215"/>
        <end position="235"/>
    </location>
</feature>
<feature type="compositionally biased region" description="Polar residues" evidence="1">
    <location>
        <begin position="167"/>
        <end position="179"/>
    </location>
</feature>
<gene>
    <name evidence="2" type="ORF">CLODIP_2_CD13324</name>
</gene>
<dbReference type="OrthoDB" id="6620223at2759"/>
<dbReference type="Proteomes" id="UP000494165">
    <property type="component" value="Unassembled WGS sequence"/>
</dbReference>
<protein>
    <submittedName>
        <fullName evidence="2">Uncharacterized protein</fullName>
    </submittedName>
</protein>
<organism evidence="2 3">
    <name type="scientific">Cloeon dipterum</name>
    <dbReference type="NCBI Taxonomy" id="197152"/>
    <lineage>
        <taxon>Eukaryota</taxon>
        <taxon>Metazoa</taxon>
        <taxon>Ecdysozoa</taxon>
        <taxon>Arthropoda</taxon>
        <taxon>Hexapoda</taxon>
        <taxon>Insecta</taxon>
        <taxon>Pterygota</taxon>
        <taxon>Palaeoptera</taxon>
        <taxon>Ephemeroptera</taxon>
        <taxon>Pisciforma</taxon>
        <taxon>Baetidae</taxon>
        <taxon>Cloeon</taxon>
    </lineage>
</organism>
<keyword evidence="3" id="KW-1185">Reference proteome</keyword>
<evidence type="ECO:0000313" key="2">
    <source>
        <dbReference type="EMBL" id="CAB3366884.1"/>
    </source>
</evidence>
<evidence type="ECO:0000256" key="1">
    <source>
        <dbReference type="SAM" id="MobiDB-lite"/>
    </source>
</evidence>
<feature type="region of interest" description="Disordered" evidence="1">
    <location>
        <begin position="163"/>
        <end position="196"/>
    </location>
</feature>
<comment type="caution">
    <text evidence="2">The sequence shown here is derived from an EMBL/GenBank/DDBJ whole genome shotgun (WGS) entry which is preliminary data.</text>
</comment>
<proteinExistence type="predicted"/>
<evidence type="ECO:0000313" key="3">
    <source>
        <dbReference type="Proteomes" id="UP000494165"/>
    </source>
</evidence>
<accession>A0A8S1CCZ2</accession>
<dbReference type="EMBL" id="CADEPI010000027">
    <property type="protein sequence ID" value="CAB3366884.1"/>
    <property type="molecule type" value="Genomic_DNA"/>
</dbReference>
<name>A0A8S1CCZ2_9INSE</name>